<reference evidence="3 4" key="1">
    <citation type="submission" date="2019-03" db="EMBL/GenBank/DDBJ databases">
        <title>Sequencing the genomes of 1000 actinobacteria strains.</title>
        <authorList>
            <person name="Klenk H.-P."/>
        </authorList>
    </citation>
    <scope>NUCLEOTIDE SEQUENCE [LARGE SCALE GENOMIC DNA]</scope>
    <source>
        <strain evidence="3 4">DSM 43805</strain>
    </source>
</reference>
<feature type="binding site" evidence="2">
    <location>
        <position position="140"/>
    </location>
    <ligand>
        <name>Fe cation</name>
        <dbReference type="ChEBI" id="CHEBI:24875"/>
    </ligand>
</feature>
<comment type="caution">
    <text evidence="3">The sequence shown here is derived from an EMBL/GenBank/DDBJ whole genome shotgun (WGS) entry which is preliminary data.</text>
</comment>
<feature type="active site" evidence="2">
    <location>
        <position position="141"/>
    </location>
</feature>
<comment type="catalytic activity">
    <reaction evidence="2">
        <text>N-terminal N-formyl-L-methionyl-[peptide] + H2O = N-terminal L-methionyl-[peptide] + formate</text>
        <dbReference type="Rhea" id="RHEA:24420"/>
        <dbReference type="Rhea" id="RHEA-COMP:10639"/>
        <dbReference type="Rhea" id="RHEA-COMP:10640"/>
        <dbReference type="ChEBI" id="CHEBI:15377"/>
        <dbReference type="ChEBI" id="CHEBI:15740"/>
        <dbReference type="ChEBI" id="CHEBI:49298"/>
        <dbReference type="ChEBI" id="CHEBI:64731"/>
        <dbReference type="EC" id="3.5.1.88"/>
    </reaction>
</comment>
<comment type="cofactor">
    <cofactor evidence="2">
        <name>Fe(2+)</name>
        <dbReference type="ChEBI" id="CHEBI:29033"/>
    </cofactor>
    <text evidence="2">Binds 1 Fe(2+) ion.</text>
</comment>
<dbReference type="EC" id="3.5.1.88" evidence="2"/>
<keyword evidence="4" id="KW-1185">Reference proteome</keyword>
<dbReference type="CDD" id="cd00487">
    <property type="entry name" value="Pep_deformylase"/>
    <property type="match status" value="1"/>
</dbReference>
<feature type="binding site" evidence="2">
    <location>
        <position position="144"/>
    </location>
    <ligand>
        <name>Fe cation</name>
        <dbReference type="ChEBI" id="CHEBI:24875"/>
    </ligand>
</feature>
<sequence>MIELGIVQAGDPALRTPARPFELPREAAEAHETIARIRAAMDHVARAHPFAKGMGMAAPQIGIDRAATVIRTENRELVLLNPRVVDRSAEQNILYEGCLSFFDVRGEVERPARVDVEHRRPDGTVEISRFRGGLARHVQHEIDHLEGRLYTDRMPAGTNVIPLSEYQGVGRPWRTP</sequence>
<feature type="binding site" evidence="2">
    <location>
        <position position="98"/>
    </location>
    <ligand>
        <name>Fe cation</name>
        <dbReference type="ChEBI" id="CHEBI:24875"/>
    </ligand>
</feature>
<dbReference type="GO" id="GO:0042586">
    <property type="term" value="F:peptide deformylase activity"/>
    <property type="evidence" value="ECO:0007669"/>
    <property type="project" value="UniProtKB-UniRule"/>
</dbReference>
<dbReference type="PANTHER" id="PTHR10458">
    <property type="entry name" value="PEPTIDE DEFORMYLASE"/>
    <property type="match status" value="1"/>
</dbReference>
<evidence type="ECO:0000313" key="3">
    <source>
        <dbReference type="EMBL" id="TDO41021.1"/>
    </source>
</evidence>
<proteinExistence type="inferred from homology"/>
<dbReference type="GO" id="GO:0046872">
    <property type="term" value="F:metal ion binding"/>
    <property type="evidence" value="ECO:0007669"/>
    <property type="project" value="UniProtKB-KW"/>
</dbReference>
<organism evidence="3 4">
    <name type="scientific">Paractinoplanes brasiliensis</name>
    <dbReference type="NCBI Taxonomy" id="52695"/>
    <lineage>
        <taxon>Bacteria</taxon>
        <taxon>Bacillati</taxon>
        <taxon>Actinomycetota</taxon>
        <taxon>Actinomycetes</taxon>
        <taxon>Micromonosporales</taxon>
        <taxon>Micromonosporaceae</taxon>
        <taxon>Paractinoplanes</taxon>
    </lineage>
</organism>
<dbReference type="NCBIfam" id="TIGR00079">
    <property type="entry name" value="pept_deformyl"/>
    <property type="match status" value="1"/>
</dbReference>
<dbReference type="InterPro" id="IPR023635">
    <property type="entry name" value="Peptide_deformylase"/>
</dbReference>
<dbReference type="PIRSF" id="PIRSF004749">
    <property type="entry name" value="Pep_def"/>
    <property type="match status" value="1"/>
</dbReference>
<dbReference type="GO" id="GO:0006412">
    <property type="term" value="P:translation"/>
    <property type="evidence" value="ECO:0007669"/>
    <property type="project" value="UniProtKB-UniRule"/>
</dbReference>
<dbReference type="AlphaFoldDB" id="A0A4R6JZ40"/>
<dbReference type="SUPFAM" id="SSF56420">
    <property type="entry name" value="Peptide deformylase"/>
    <property type="match status" value="1"/>
</dbReference>
<evidence type="ECO:0000256" key="2">
    <source>
        <dbReference type="HAMAP-Rule" id="MF_00163"/>
    </source>
</evidence>
<evidence type="ECO:0000256" key="1">
    <source>
        <dbReference type="ARBA" id="ARBA00010759"/>
    </source>
</evidence>
<keyword evidence="2" id="KW-0408">Iron</keyword>
<dbReference type="PANTHER" id="PTHR10458:SF22">
    <property type="entry name" value="PEPTIDE DEFORMYLASE"/>
    <property type="match status" value="1"/>
</dbReference>
<keyword evidence="2" id="KW-0378">Hydrolase</keyword>
<dbReference type="PRINTS" id="PR01576">
    <property type="entry name" value="PDEFORMYLASE"/>
</dbReference>
<comment type="similarity">
    <text evidence="1 2">Belongs to the polypeptide deformylase family.</text>
</comment>
<keyword evidence="2" id="KW-0479">Metal-binding</keyword>
<keyword evidence="2" id="KW-0648">Protein biosynthesis</keyword>
<dbReference type="EMBL" id="SNWR01000001">
    <property type="protein sequence ID" value="TDO41021.1"/>
    <property type="molecule type" value="Genomic_DNA"/>
</dbReference>
<accession>A0A4R6JZ40</accession>
<protein>
    <recommendedName>
        <fullName evidence="2">Peptide deformylase</fullName>
        <shortName evidence="2">PDF</shortName>
        <ecNumber evidence="2">3.5.1.88</ecNumber>
    </recommendedName>
    <alternativeName>
        <fullName evidence="2">Polypeptide deformylase</fullName>
    </alternativeName>
</protein>
<name>A0A4R6JZ40_9ACTN</name>
<dbReference type="Proteomes" id="UP000294901">
    <property type="component" value="Unassembled WGS sequence"/>
</dbReference>
<dbReference type="Pfam" id="PF01327">
    <property type="entry name" value="Pep_deformylase"/>
    <property type="match status" value="1"/>
</dbReference>
<comment type="function">
    <text evidence="2">Removes the formyl group from the N-terminal Met of newly synthesized proteins. Requires at least a dipeptide for an efficient rate of reaction. N-terminal L-methionine is a prerequisite for activity but the enzyme has broad specificity at other positions.</text>
</comment>
<gene>
    <name evidence="2" type="primary">def</name>
    <name evidence="3" type="ORF">C8E87_4747</name>
</gene>
<evidence type="ECO:0000313" key="4">
    <source>
        <dbReference type="Proteomes" id="UP000294901"/>
    </source>
</evidence>
<dbReference type="HAMAP" id="MF_00163">
    <property type="entry name" value="Pep_deformylase"/>
    <property type="match status" value="1"/>
</dbReference>
<dbReference type="InterPro" id="IPR036821">
    <property type="entry name" value="Peptide_deformylase_sf"/>
</dbReference>
<dbReference type="Gene3D" id="3.90.45.10">
    <property type="entry name" value="Peptide deformylase"/>
    <property type="match status" value="1"/>
</dbReference>